<dbReference type="InterPro" id="IPR001020">
    <property type="entry name" value="PTS_HPr_His_P_site"/>
</dbReference>
<accession>A0ABU8XPX2</accession>
<dbReference type="PROSITE" id="PS00369">
    <property type="entry name" value="PTS_HPR_HIS"/>
    <property type="match status" value="1"/>
</dbReference>
<dbReference type="PANTHER" id="PTHR33705:SF2">
    <property type="entry name" value="PHOSPHOCARRIER PROTEIN NPR"/>
    <property type="match status" value="1"/>
</dbReference>
<dbReference type="NCBIfam" id="TIGR01003">
    <property type="entry name" value="PTS_HPr_family"/>
    <property type="match status" value="1"/>
</dbReference>
<dbReference type="SUPFAM" id="SSF55594">
    <property type="entry name" value="HPr-like"/>
    <property type="match status" value="1"/>
</dbReference>
<keyword evidence="4" id="KW-0598">Phosphotransferase system</keyword>
<evidence type="ECO:0000313" key="7">
    <source>
        <dbReference type="Proteomes" id="UP001375743"/>
    </source>
</evidence>
<sequence>MTDSADAPQPLVRQATICNQRGLHARAAAKFVRTAERFSARVEVSRDDMTVVGTSILGLMLLAAGAGTVLTLRADGEDAEAALAALCDLIERGFDE</sequence>
<evidence type="ECO:0000259" key="5">
    <source>
        <dbReference type="PROSITE" id="PS51350"/>
    </source>
</evidence>
<evidence type="ECO:0000256" key="3">
    <source>
        <dbReference type="ARBA" id="ARBA00022490"/>
    </source>
</evidence>
<comment type="subcellular location">
    <subcellularLocation>
        <location evidence="1">Cytoplasm</location>
    </subcellularLocation>
</comment>
<keyword evidence="3" id="KW-0963">Cytoplasm</keyword>
<evidence type="ECO:0000256" key="1">
    <source>
        <dbReference type="ARBA" id="ARBA00004496"/>
    </source>
</evidence>
<protein>
    <submittedName>
        <fullName evidence="6">HPr family phosphocarrier protein</fullName>
    </submittedName>
</protein>
<comment type="caution">
    <text evidence="6">The sequence shown here is derived from an EMBL/GenBank/DDBJ whole genome shotgun (WGS) entry which is preliminary data.</text>
</comment>
<dbReference type="PANTHER" id="PTHR33705">
    <property type="entry name" value="PHOSPHOCARRIER PROTEIN HPR"/>
    <property type="match status" value="1"/>
</dbReference>
<dbReference type="Pfam" id="PF00381">
    <property type="entry name" value="PTS-HPr"/>
    <property type="match status" value="1"/>
</dbReference>
<reference evidence="6 7" key="1">
    <citation type="submission" date="2024-01" db="EMBL/GenBank/DDBJ databases">
        <title>Multi-omics insights into the function and evolution of sodium benzoate biodegradation pathways in Benzoatithermus flavus gen. nov., sp. nov. from hot spring.</title>
        <authorList>
            <person name="Hu C.-J."/>
            <person name="Li W.-J."/>
        </authorList>
    </citation>
    <scope>NUCLEOTIDE SEQUENCE [LARGE SCALE GENOMIC DNA]</scope>
    <source>
        <strain evidence="6 7">SYSU G07066</strain>
    </source>
</reference>
<dbReference type="PRINTS" id="PR00107">
    <property type="entry name" value="PHOSPHOCPHPR"/>
</dbReference>
<comment type="similarity">
    <text evidence="2">Belongs to the HPr family.</text>
</comment>
<proteinExistence type="inferred from homology"/>
<keyword evidence="7" id="KW-1185">Reference proteome</keyword>
<dbReference type="InterPro" id="IPR035895">
    <property type="entry name" value="HPr-like_sf"/>
</dbReference>
<name>A0ABU8XPX2_9PROT</name>
<organism evidence="6 7">
    <name type="scientific">Benzoatithermus flavus</name>
    <dbReference type="NCBI Taxonomy" id="3108223"/>
    <lineage>
        <taxon>Bacteria</taxon>
        <taxon>Pseudomonadati</taxon>
        <taxon>Pseudomonadota</taxon>
        <taxon>Alphaproteobacteria</taxon>
        <taxon>Geminicoccales</taxon>
        <taxon>Geminicoccaceae</taxon>
        <taxon>Benzoatithermus</taxon>
    </lineage>
</organism>
<feature type="domain" description="HPr" evidence="5">
    <location>
        <begin position="10"/>
        <end position="96"/>
    </location>
</feature>
<dbReference type="InterPro" id="IPR050399">
    <property type="entry name" value="HPr"/>
</dbReference>
<evidence type="ECO:0000256" key="4">
    <source>
        <dbReference type="ARBA" id="ARBA00022683"/>
    </source>
</evidence>
<dbReference type="EMBL" id="JBBLZC010000002">
    <property type="protein sequence ID" value="MEK0082052.1"/>
    <property type="molecule type" value="Genomic_DNA"/>
</dbReference>
<evidence type="ECO:0000256" key="2">
    <source>
        <dbReference type="ARBA" id="ARBA00010736"/>
    </source>
</evidence>
<dbReference type="Gene3D" id="3.30.1340.10">
    <property type="entry name" value="HPr-like"/>
    <property type="match status" value="1"/>
</dbReference>
<dbReference type="Proteomes" id="UP001375743">
    <property type="component" value="Unassembled WGS sequence"/>
</dbReference>
<dbReference type="RefSeq" id="WP_418157908.1">
    <property type="nucleotide sequence ID" value="NZ_JBBLZC010000002.1"/>
</dbReference>
<dbReference type="InterPro" id="IPR000032">
    <property type="entry name" value="HPr-like"/>
</dbReference>
<evidence type="ECO:0000313" key="6">
    <source>
        <dbReference type="EMBL" id="MEK0082052.1"/>
    </source>
</evidence>
<gene>
    <name evidence="6" type="ORF">U1T56_02725</name>
</gene>
<dbReference type="PROSITE" id="PS51350">
    <property type="entry name" value="PTS_HPR_DOM"/>
    <property type="match status" value="1"/>
</dbReference>